<dbReference type="SUPFAM" id="SSF88659">
    <property type="entry name" value="Sigma3 and sigma4 domains of RNA polymerase sigma factors"/>
    <property type="match status" value="1"/>
</dbReference>
<dbReference type="PANTHER" id="PTHR43133:SF51">
    <property type="entry name" value="RNA POLYMERASE SIGMA FACTOR"/>
    <property type="match status" value="1"/>
</dbReference>
<dbReference type="CDD" id="cd06171">
    <property type="entry name" value="Sigma70_r4"/>
    <property type="match status" value="1"/>
</dbReference>
<dbReference type="EMBL" id="JAWDIU010000008">
    <property type="protein sequence ID" value="MDU0328473.1"/>
    <property type="molecule type" value="Genomic_DNA"/>
</dbReference>
<keyword evidence="10" id="KW-1185">Reference proteome</keyword>
<protein>
    <recommendedName>
        <fullName evidence="6">RNA polymerase sigma factor</fullName>
    </recommendedName>
</protein>
<dbReference type="InterPro" id="IPR000838">
    <property type="entry name" value="RNA_pol_sigma70_ECF_CS"/>
</dbReference>
<dbReference type="InterPro" id="IPR039425">
    <property type="entry name" value="RNA_pol_sigma-70-like"/>
</dbReference>
<organism evidence="9 10">
    <name type="scientific">Microbacterium algihabitans</name>
    <dbReference type="NCBI Taxonomy" id="3075992"/>
    <lineage>
        <taxon>Bacteria</taxon>
        <taxon>Bacillati</taxon>
        <taxon>Actinomycetota</taxon>
        <taxon>Actinomycetes</taxon>
        <taxon>Micrococcales</taxon>
        <taxon>Microbacteriaceae</taxon>
        <taxon>Microbacterium</taxon>
    </lineage>
</organism>
<keyword evidence="4 6" id="KW-0238">DNA-binding</keyword>
<evidence type="ECO:0000256" key="3">
    <source>
        <dbReference type="ARBA" id="ARBA00023082"/>
    </source>
</evidence>
<dbReference type="SUPFAM" id="SSF88946">
    <property type="entry name" value="Sigma2 domain of RNA polymerase sigma factors"/>
    <property type="match status" value="1"/>
</dbReference>
<keyword evidence="3 6" id="KW-0731">Sigma factor</keyword>
<evidence type="ECO:0000256" key="1">
    <source>
        <dbReference type="ARBA" id="ARBA00010641"/>
    </source>
</evidence>
<evidence type="ECO:0000256" key="6">
    <source>
        <dbReference type="RuleBase" id="RU000716"/>
    </source>
</evidence>
<evidence type="ECO:0000259" key="8">
    <source>
        <dbReference type="Pfam" id="PF08281"/>
    </source>
</evidence>
<evidence type="ECO:0000256" key="2">
    <source>
        <dbReference type="ARBA" id="ARBA00023015"/>
    </source>
</evidence>
<comment type="similarity">
    <text evidence="1 6">Belongs to the sigma-70 factor family. ECF subfamily.</text>
</comment>
<gene>
    <name evidence="9" type="ORF">RWH43_17070</name>
</gene>
<accession>A0ABU3S037</accession>
<dbReference type="PROSITE" id="PS01063">
    <property type="entry name" value="SIGMA70_ECF"/>
    <property type="match status" value="1"/>
</dbReference>
<dbReference type="InterPro" id="IPR013249">
    <property type="entry name" value="RNA_pol_sigma70_r4_t2"/>
</dbReference>
<dbReference type="Gene3D" id="1.10.10.10">
    <property type="entry name" value="Winged helix-like DNA-binding domain superfamily/Winged helix DNA-binding domain"/>
    <property type="match status" value="1"/>
</dbReference>
<dbReference type="Pfam" id="PF04542">
    <property type="entry name" value="Sigma70_r2"/>
    <property type="match status" value="1"/>
</dbReference>
<evidence type="ECO:0000259" key="7">
    <source>
        <dbReference type="Pfam" id="PF04542"/>
    </source>
</evidence>
<evidence type="ECO:0000313" key="10">
    <source>
        <dbReference type="Proteomes" id="UP001256673"/>
    </source>
</evidence>
<dbReference type="NCBIfam" id="TIGR02937">
    <property type="entry name" value="sigma70-ECF"/>
    <property type="match status" value="1"/>
</dbReference>
<name>A0ABU3S037_9MICO</name>
<dbReference type="InterPro" id="IPR013325">
    <property type="entry name" value="RNA_pol_sigma_r2"/>
</dbReference>
<evidence type="ECO:0000313" key="9">
    <source>
        <dbReference type="EMBL" id="MDU0328473.1"/>
    </source>
</evidence>
<keyword evidence="2 6" id="KW-0805">Transcription regulation</keyword>
<dbReference type="RefSeq" id="WP_316002068.1">
    <property type="nucleotide sequence ID" value="NZ_JAWDIU010000008.1"/>
</dbReference>
<dbReference type="Gene3D" id="1.10.1740.10">
    <property type="match status" value="1"/>
</dbReference>
<dbReference type="InterPro" id="IPR036388">
    <property type="entry name" value="WH-like_DNA-bd_sf"/>
</dbReference>
<feature type="domain" description="RNA polymerase sigma-70 region 2" evidence="7">
    <location>
        <begin position="38"/>
        <end position="102"/>
    </location>
</feature>
<dbReference type="InterPro" id="IPR014284">
    <property type="entry name" value="RNA_pol_sigma-70_dom"/>
</dbReference>
<proteinExistence type="inferred from homology"/>
<keyword evidence="5 6" id="KW-0804">Transcription</keyword>
<feature type="domain" description="RNA polymerase sigma factor 70 region 4 type 2" evidence="8">
    <location>
        <begin position="131"/>
        <end position="182"/>
    </location>
</feature>
<dbReference type="InterPro" id="IPR007627">
    <property type="entry name" value="RNA_pol_sigma70_r2"/>
</dbReference>
<dbReference type="PANTHER" id="PTHR43133">
    <property type="entry name" value="RNA POLYMERASE ECF-TYPE SIGMA FACTO"/>
    <property type="match status" value="1"/>
</dbReference>
<evidence type="ECO:0000256" key="5">
    <source>
        <dbReference type="ARBA" id="ARBA00023163"/>
    </source>
</evidence>
<comment type="caution">
    <text evidence="9">The sequence shown here is derived from an EMBL/GenBank/DDBJ whole genome shotgun (WGS) entry which is preliminary data.</text>
</comment>
<dbReference type="Proteomes" id="UP001256673">
    <property type="component" value="Unassembled WGS sequence"/>
</dbReference>
<dbReference type="Pfam" id="PF08281">
    <property type="entry name" value="Sigma70_r4_2"/>
    <property type="match status" value="1"/>
</dbReference>
<reference evidence="9 10" key="1">
    <citation type="submission" date="2023-09" db="EMBL/GenBank/DDBJ databases">
        <title>Microbacterium fusihabitans sp. nov., Microbacterium phycihabitans sp. nov., and Microbacterium cervinum sp. nov., isolated from dried seaweeds of beach.</title>
        <authorList>
            <person name="Lee S.D."/>
        </authorList>
    </citation>
    <scope>NUCLEOTIDE SEQUENCE [LARGE SCALE GENOMIC DNA]</scope>
    <source>
        <strain evidence="9 10">KSW2-21</strain>
    </source>
</reference>
<evidence type="ECO:0000256" key="4">
    <source>
        <dbReference type="ARBA" id="ARBA00023125"/>
    </source>
</evidence>
<sequence>MPPIATRAAGPSEAQAAASDEILVQRAVDGDVGAFRSLITRHAPLMRAYLTRILRSHADADDVLQETFVIAWRKLSTLRDQSHARAWLMQIATRRAFSHLGKPHRETELSDGYTSTSQDPELSAIRNAQLRALSATLDALPDNQRQCWLLREVAGLSYQDIADTMHISTGQARGNLARARANITIRMEGWR</sequence>
<dbReference type="InterPro" id="IPR013324">
    <property type="entry name" value="RNA_pol_sigma_r3/r4-like"/>
</dbReference>